<name>A0A843U3L7_COLES</name>
<dbReference type="OrthoDB" id="1858069at2759"/>
<protein>
    <recommendedName>
        <fullName evidence="2 6">Nicotianamine synthase</fullName>
        <ecNumber evidence="2 6">2.5.1.43</ecNumber>
    </recommendedName>
</protein>
<dbReference type="SUPFAM" id="SSF53335">
    <property type="entry name" value="S-adenosyl-L-methionine-dependent methyltransferases"/>
    <property type="match status" value="1"/>
</dbReference>
<evidence type="ECO:0000256" key="6">
    <source>
        <dbReference type="RuleBase" id="RU368095"/>
    </source>
</evidence>
<dbReference type="PANTHER" id="PTHR32266:SF12">
    <property type="entry name" value="NICOTIANAMINE SYNTHASE 3"/>
    <property type="match status" value="1"/>
</dbReference>
<reference evidence="7" key="1">
    <citation type="submission" date="2017-07" db="EMBL/GenBank/DDBJ databases">
        <title>Taro Niue Genome Assembly and Annotation.</title>
        <authorList>
            <person name="Atibalentja N."/>
            <person name="Keating K."/>
            <person name="Fields C.J."/>
        </authorList>
    </citation>
    <scope>NUCLEOTIDE SEQUENCE</scope>
    <source>
        <strain evidence="7">Niue_2</strain>
        <tissue evidence="7">Leaf</tissue>
    </source>
</reference>
<proteinExistence type="inferred from homology"/>
<dbReference type="InterPro" id="IPR004298">
    <property type="entry name" value="Nicotian_synth"/>
</dbReference>
<accession>A0A843U3L7</accession>
<evidence type="ECO:0000256" key="4">
    <source>
        <dbReference type="ARBA" id="ARBA00022691"/>
    </source>
</evidence>
<dbReference type="PROSITE" id="PS51142">
    <property type="entry name" value="NAS"/>
    <property type="match status" value="1"/>
</dbReference>
<comment type="function">
    <text evidence="6">Synthesizes nicotianamine, a polyamine which serves as a sensor for the physiological iron status within the plant, and/or might be involved in the transport of iron.</text>
</comment>
<evidence type="ECO:0000313" key="8">
    <source>
        <dbReference type="Proteomes" id="UP000652761"/>
    </source>
</evidence>
<dbReference type="PANTHER" id="PTHR32266">
    <property type="entry name" value="NICOTIANAMINE SYNTHASE 3"/>
    <property type="match status" value="1"/>
</dbReference>
<comment type="similarity">
    <text evidence="1 6">Belongs to the nicotianamine synthase (NAS)-like family.</text>
</comment>
<dbReference type="AlphaFoldDB" id="A0A843U3L7"/>
<sequence>MGSQSPSPSLSFDDDVDTPALQQDERQLVSKIWAIYDSISKLPSLEPSKEVNELFSQLVLSCIPPSAIDVARLGGDAQEMRWRLIRLCGVAEGLLESHYSALLGSFPTPLDHVALFPYYNNYVQLGLLEYTILSQHAPRAPDRVAFVGSGPLPLTSIVLARDHLRSTCFHNYDLDPEANAQAQRLVAPDPDLSGRMFFHTADIMEVTHALRDYDVVFLAALVGMGAEEKARVLEHLAKYMAPGAVLMVRSAHGARAFLYPVVDPCSLRCFEVMAVHHPAGEVINSVVIARKIQSCDYQPAGHGHRILPCKCASMPIFNPLRYGNMMEEMALEEQAS</sequence>
<evidence type="ECO:0000256" key="2">
    <source>
        <dbReference type="ARBA" id="ARBA00012675"/>
    </source>
</evidence>
<dbReference type="Pfam" id="PF03059">
    <property type="entry name" value="NAS"/>
    <property type="match status" value="1"/>
</dbReference>
<organism evidence="7 8">
    <name type="scientific">Colocasia esculenta</name>
    <name type="common">Wild taro</name>
    <name type="synonym">Arum esculentum</name>
    <dbReference type="NCBI Taxonomy" id="4460"/>
    <lineage>
        <taxon>Eukaryota</taxon>
        <taxon>Viridiplantae</taxon>
        <taxon>Streptophyta</taxon>
        <taxon>Embryophyta</taxon>
        <taxon>Tracheophyta</taxon>
        <taxon>Spermatophyta</taxon>
        <taxon>Magnoliopsida</taxon>
        <taxon>Liliopsida</taxon>
        <taxon>Araceae</taxon>
        <taxon>Aroideae</taxon>
        <taxon>Colocasieae</taxon>
        <taxon>Colocasia</taxon>
    </lineage>
</organism>
<gene>
    <name evidence="7" type="ORF">Taro_010524</name>
</gene>
<comment type="caution">
    <text evidence="7">The sequence shown here is derived from an EMBL/GenBank/DDBJ whole genome shotgun (WGS) entry which is preliminary data.</text>
</comment>
<dbReference type="Gene3D" id="3.40.50.150">
    <property type="entry name" value="Vaccinia Virus protein VP39"/>
    <property type="match status" value="1"/>
</dbReference>
<evidence type="ECO:0000256" key="3">
    <source>
        <dbReference type="ARBA" id="ARBA00022679"/>
    </source>
</evidence>
<dbReference type="EC" id="2.5.1.43" evidence="2 6"/>
<keyword evidence="8" id="KW-1185">Reference proteome</keyword>
<dbReference type="GO" id="GO:0030410">
    <property type="term" value="F:nicotianamine synthase activity"/>
    <property type="evidence" value="ECO:0007669"/>
    <property type="project" value="UniProtKB-UniRule"/>
</dbReference>
<dbReference type="InterPro" id="IPR029063">
    <property type="entry name" value="SAM-dependent_MTases_sf"/>
</dbReference>
<keyword evidence="4 6" id="KW-0949">S-adenosyl-L-methionine</keyword>
<comment type="catalytic activity">
    <reaction evidence="5 6">
        <text>3 S-adenosyl-L-methionine = nicotianamine + 3 S-methyl-5'-thioadenosine + 3 H(+)</text>
        <dbReference type="Rhea" id="RHEA:16481"/>
        <dbReference type="ChEBI" id="CHEBI:15378"/>
        <dbReference type="ChEBI" id="CHEBI:17509"/>
        <dbReference type="ChEBI" id="CHEBI:58249"/>
        <dbReference type="ChEBI" id="CHEBI:59789"/>
        <dbReference type="EC" id="2.5.1.43"/>
    </reaction>
</comment>
<keyword evidence="3 6" id="KW-0808">Transferase</keyword>
<dbReference type="EMBL" id="NMUH01000383">
    <property type="protein sequence ID" value="MQL78121.1"/>
    <property type="molecule type" value="Genomic_DNA"/>
</dbReference>
<dbReference type="Proteomes" id="UP000652761">
    <property type="component" value="Unassembled WGS sequence"/>
</dbReference>
<evidence type="ECO:0000256" key="1">
    <source>
        <dbReference type="ARBA" id="ARBA00007009"/>
    </source>
</evidence>
<evidence type="ECO:0000256" key="5">
    <source>
        <dbReference type="ARBA" id="ARBA00049391"/>
    </source>
</evidence>
<dbReference type="GO" id="GO:0030418">
    <property type="term" value="P:nicotianamine biosynthetic process"/>
    <property type="evidence" value="ECO:0007669"/>
    <property type="project" value="UniProtKB-UniRule"/>
</dbReference>
<evidence type="ECO:0000313" key="7">
    <source>
        <dbReference type="EMBL" id="MQL78121.1"/>
    </source>
</evidence>
<dbReference type="CDD" id="cd02440">
    <property type="entry name" value="AdoMet_MTases"/>
    <property type="match status" value="1"/>
</dbReference>